<dbReference type="AlphaFoldDB" id="A0A1G5P5Z9"/>
<feature type="region of interest" description="Disordered" evidence="1">
    <location>
        <begin position="46"/>
        <end position="65"/>
    </location>
</feature>
<name>A0A1G5P5Z9_AFIMA</name>
<gene>
    <name evidence="2" type="ORF">SAMN03080610_03263</name>
</gene>
<protein>
    <submittedName>
        <fullName evidence="2">Uncharacterized protein</fullName>
    </submittedName>
</protein>
<accession>A0A1G5P5Z9</accession>
<proteinExistence type="predicted"/>
<evidence type="ECO:0000313" key="2">
    <source>
        <dbReference type="EMBL" id="SCZ44698.1"/>
    </source>
</evidence>
<dbReference type="STRING" id="1120955.SAMN03080610_03263"/>
<sequence>MRANAVAEAISRFMGFFEPVDETAKIRIEHPDFDFGHRPVALNPDAPGTLAHVAPEDGPAGGGGVSLRLGGYPSVSVDPAGHHSASVPSGHGAEPVFLSDSGPVFLRPGEPAGVSAPGAFAEPDVRAVYNEAVDSSFGVVRQHAVLDDNDQLSLVDGVDPVSLVPDAGEDLQTMIDAAQIWREEIWRVETSGRDVAEENWNGETGGLHDPSEIREALLTSAYHDPERAGPVPGHDGAYVNGQPSSAYPTVNEIFDRLGLGDDDADEAPIDPLDAVVTAEIDLGHNTVVNEATVLQADTFARTTIVMGDYYETNAINQLTVHLDVDERPAGVGFDGTGSSYTDAYNVAVFERSDGVTPGPADPAGYFVPYDYEVDVIDGDLVTSRFIEQIRVVLDDDQVVLTSVSEDTTIETGGNVSYGAVDFSALQDFYDVIIFGGSVYEGNYIDQVSILLDNDYIAPGAAAGGSISSSGNLLYNFASIENIGGTDFRPVSETMSDLVSAFGRGEDTFDRALGEPLDFLGSSHLRILYVTGDRVELTHLKQTTILSDADTVDYARKTAAELVNKSGSDVPWHIETGGNAVVNAGQIIDYDTAGSVRFLGGDYYSDSILAQADLVPRGNMSVFDTAKLAPEVIAFTSPDIDVPDEEGGFAIHSYDMPGDGLASFFG</sequence>
<keyword evidence="3" id="KW-1185">Reference proteome</keyword>
<evidence type="ECO:0000256" key="1">
    <source>
        <dbReference type="SAM" id="MobiDB-lite"/>
    </source>
</evidence>
<dbReference type="EMBL" id="FMVW01000009">
    <property type="protein sequence ID" value="SCZ44698.1"/>
    <property type="molecule type" value="Genomic_DNA"/>
</dbReference>
<organism evidence="2 3">
    <name type="scientific">Afifella marina DSM 2698</name>
    <dbReference type="NCBI Taxonomy" id="1120955"/>
    <lineage>
        <taxon>Bacteria</taxon>
        <taxon>Pseudomonadati</taxon>
        <taxon>Pseudomonadota</taxon>
        <taxon>Alphaproteobacteria</taxon>
        <taxon>Hyphomicrobiales</taxon>
        <taxon>Afifellaceae</taxon>
        <taxon>Afifella</taxon>
    </lineage>
</organism>
<evidence type="ECO:0000313" key="3">
    <source>
        <dbReference type="Proteomes" id="UP000199347"/>
    </source>
</evidence>
<dbReference type="Proteomes" id="UP000199347">
    <property type="component" value="Unassembled WGS sequence"/>
</dbReference>
<reference evidence="2 3" key="1">
    <citation type="submission" date="2016-10" db="EMBL/GenBank/DDBJ databases">
        <authorList>
            <person name="de Groot N.N."/>
        </authorList>
    </citation>
    <scope>NUCLEOTIDE SEQUENCE [LARGE SCALE GENOMIC DNA]</scope>
    <source>
        <strain evidence="2 3">DSM 2698</strain>
    </source>
</reference>